<evidence type="ECO:0000313" key="2">
    <source>
        <dbReference type="EMBL" id="KAK1150590.1"/>
    </source>
</evidence>
<name>A0AAD8CH81_ACIOX</name>
<reference evidence="2" key="1">
    <citation type="submission" date="2022-02" db="EMBL/GenBank/DDBJ databases">
        <title>Atlantic sturgeon de novo genome assembly.</title>
        <authorList>
            <person name="Stock M."/>
            <person name="Klopp C."/>
            <person name="Guiguen Y."/>
            <person name="Cabau C."/>
            <person name="Parinello H."/>
            <person name="Santidrian Yebra-Pimentel E."/>
            <person name="Kuhl H."/>
            <person name="Dirks R.P."/>
            <person name="Guessner J."/>
            <person name="Wuertz S."/>
            <person name="Du K."/>
            <person name="Schartl M."/>
        </authorList>
    </citation>
    <scope>NUCLEOTIDE SEQUENCE</scope>
    <source>
        <strain evidence="2">STURGEONOMICS-FGT-2020</strain>
        <tissue evidence="2">Whole blood</tissue>
    </source>
</reference>
<dbReference type="Proteomes" id="UP001230051">
    <property type="component" value="Unassembled WGS sequence"/>
</dbReference>
<dbReference type="SUPFAM" id="SSF56574">
    <property type="entry name" value="Serpins"/>
    <property type="match status" value="1"/>
</dbReference>
<proteinExistence type="predicted"/>
<evidence type="ECO:0000259" key="1">
    <source>
        <dbReference type="Pfam" id="PF00079"/>
    </source>
</evidence>
<dbReference type="InterPro" id="IPR036186">
    <property type="entry name" value="Serpin_sf"/>
</dbReference>
<dbReference type="InterPro" id="IPR000215">
    <property type="entry name" value="Serpin_fam"/>
</dbReference>
<dbReference type="PANTHER" id="PTHR11461">
    <property type="entry name" value="SERINE PROTEASE INHIBITOR, SERPIN"/>
    <property type="match status" value="1"/>
</dbReference>
<feature type="non-terminal residue" evidence="2">
    <location>
        <position position="1"/>
    </location>
</feature>
<keyword evidence="3" id="KW-1185">Reference proteome</keyword>
<dbReference type="InterPro" id="IPR023796">
    <property type="entry name" value="Serpin_dom"/>
</dbReference>
<dbReference type="GO" id="GO:0004867">
    <property type="term" value="F:serine-type endopeptidase inhibitor activity"/>
    <property type="evidence" value="ECO:0007669"/>
    <property type="project" value="InterPro"/>
</dbReference>
<sequence>VGARGNAQTALEEALFLPQNFECLHKELRSLSSRNLLTASQIYVRPGLELQEFFKDQSKEFYGEGPQLLTNDSEANVRMVNEWVAEHTEHKITRLVDDVPATTELLLLNAIYYQGTVTGNSTACLSAMQSNTRALSQETAQPVCNAMQSNTRALSQETAQPVCNAMQSNTRALSQETAQPVCLQCNAI</sequence>
<gene>
    <name evidence="2" type="primary">SERPING1</name>
    <name evidence="2" type="ORF">AOXY_G33580</name>
</gene>
<protein>
    <submittedName>
        <fullName evidence="2">Plasma protease C1 inhibitor-like isoform X1</fullName>
    </submittedName>
</protein>
<feature type="domain" description="Serpin" evidence="1">
    <location>
        <begin position="2"/>
        <end position="117"/>
    </location>
</feature>
<dbReference type="InterPro" id="IPR042178">
    <property type="entry name" value="Serpin_sf_1"/>
</dbReference>
<dbReference type="EMBL" id="JAGXEW010000057">
    <property type="protein sequence ID" value="KAK1150590.1"/>
    <property type="molecule type" value="Genomic_DNA"/>
</dbReference>
<dbReference type="GO" id="GO:0005615">
    <property type="term" value="C:extracellular space"/>
    <property type="evidence" value="ECO:0007669"/>
    <property type="project" value="InterPro"/>
</dbReference>
<dbReference type="AlphaFoldDB" id="A0AAD8CH81"/>
<accession>A0AAD8CH81</accession>
<comment type="caution">
    <text evidence="2">The sequence shown here is derived from an EMBL/GenBank/DDBJ whole genome shotgun (WGS) entry which is preliminary data.</text>
</comment>
<dbReference type="PANTHER" id="PTHR11461:SF159">
    <property type="entry name" value="PLASMA PROTEASE C1 INHIBITOR"/>
    <property type="match status" value="1"/>
</dbReference>
<dbReference type="Gene3D" id="3.30.497.10">
    <property type="entry name" value="Antithrombin, subunit I, domain 2"/>
    <property type="match status" value="1"/>
</dbReference>
<evidence type="ECO:0000313" key="3">
    <source>
        <dbReference type="Proteomes" id="UP001230051"/>
    </source>
</evidence>
<dbReference type="Pfam" id="PF00079">
    <property type="entry name" value="Serpin"/>
    <property type="match status" value="1"/>
</dbReference>
<organism evidence="2 3">
    <name type="scientific">Acipenser oxyrinchus oxyrinchus</name>
    <dbReference type="NCBI Taxonomy" id="40147"/>
    <lineage>
        <taxon>Eukaryota</taxon>
        <taxon>Metazoa</taxon>
        <taxon>Chordata</taxon>
        <taxon>Craniata</taxon>
        <taxon>Vertebrata</taxon>
        <taxon>Euteleostomi</taxon>
        <taxon>Actinopterygii</taxon>
        <taxon>Chondrostei</taxon>
        <taxon>Acipenseriformes</taxon>
        <taxon>Acipenseridae</taxon>
        <taxon>Acipenser</taxon>
    </lineage>
</organism>